<feature type="transmembrane region" description="Helical" evidence="1">
    <location>
        <begin position="77"/>
        <end position="104"/>
    </location>
</feature>
<keyword evidence="1" id="KW-0812">Transmembrane</keyword>
<evidence type="ECO:0000256" key="1">
    <source>
        <dbReference type="SAM" id="Phobius"/>
    </source>
</evidence>
<accession>A0A1X7JQ44</accession>
<dbReference type="AlphaFoldDB" id="A0A1X7JQ44"/>
<dbReference type="Gene3D" id="1.20.140.150">
    <property type="match status" value="1"/>
</dbReference>
<dbReference type="Proteomes" id="UP000193244">
    <property type="component" value="Unassembled WGS sequence"/>
</dbReference>
<keyword evidence="3" id="KW-1185">Reference proteome</keyword>
<dbReference type="EMBL" id="FXAY01000002">
    <property type="protein sequence ID" value="SMG30147.1"/>
    <property type="molecule type" value="Genomic_DNA"/>
</dbReference>
<evidence type="ECO:0000313" key="2">
    <source>
        <dbReference type="EMBL" id="SMG30147.1"/>
    </source>
</evidence>
<keyword evidence="1" id="KW-1133">Transmembrane helix</keyword>
<dbReference type="STRING" id="150121.SAMN06296010_1677"/>
<organism evidence="2 3">
    <name type="scientific">Agreia pratensis</name>
    <dbReference type="NCBI Taxonomy" id="150121"/>
    <lineage>
        <taxon>Bacteria</taxon>
        <taxon>Bacillati</taxon>
        <taxon>Actinomycetota</taxon>
        <taxon>Actinomycetes</taxon>
        <taxon>Micrococcales</taxon>
        <taxon>Microbacteriaceae</taxon>
        <taxon>Agreia</taxon>
    </lineage>
</organism>
<feature type="transmembrane region" description="Helical" evidence="1">
    <location>
        <begin position="42"/>
        <end position="65"/>
    </location>
</feature>
<evidence type="ECO:0000313" key="3">
    <source>
        <dbReference type="Proteomes" id="UP000193244"/>
    </source>
</evidence>
<evidence type="ECO:0008006" key="4">
    <source>
        <dbReference type="Google" id="ProtNLM"/>
    </source>
</evidence>
<name>A0A1X7JQ44_9MICO</name>
<protein>
    <recommendedName>
        <fullName evidence="4">DUF4190 domain-containing protein</fullName>
    </recommendedName>
</protein>
<gene>
    <name evidence="2" type="ORF">SAMN06296010_1677</name>
</gene>
<reference evidence="3" key="1">
    <citation type="submission" date="2017-04" db="EMBL/GenBank/DDBJ databases">
        <authorList>
            <person name="Varghese N."/>
            <person name="Submissions S."/>
        </authorList>
    </citation>
    <scope>NUCLEOTIDE SEQUENCE [LARGE SCALE GENOMIC DNA]</scope>
    <source>
        <strain evidence="3">VKM Ac-2510</strain>
    </source>
</reference>
<sequence>MRCIRASLTPLSQTTYLNTIKGRTVSNLQTPTPGTDYPGKTLGIVGLVLAIVFNLIGLIISIVALQQSKAAGFKNTPAKIGIIVGAILFVLGIIVSIISFTAAASMVGTSTY</sequence>
<keyword evidence="1" id="KW-0472">Membrane</keyword>
<proteinExistence type="predicted"/>